<dbReference type="Proteomes" id="UP000078343">
    <property type="component" value="Unassembled WGS sequence"/>
</dbReference>
<dbReference type="GO" id="GO:0016491">
    <property type="term" value="F:oxidoreductase activity"/>
    <property type="evidence" value="ECO:0007669"/>
    <property type="project" value="InterPro"/>
</dbReference>
<dbReference type="CDD" id="cd05289">
    <property type="entry name" value="MDR_like_2"/>
    <property type="match status" value="1"/>
</dbReference>
<dbReference type="SUPFAM" id="SSF50129">
    <property type="entry name" value="GroES-like"/>
    <property type="match status" value="1"/>
</dbReference>
<dbReference type="InterPro" id="IPR036291">
    <property type="entry name" value="NAD(P)-bd_dom_sf"/>
</dbReference>
<dbReference type="SUPFAM" id="SSF51735">
    <property type="entry name" value="NAD(P)-binding Rossmann-fold domains"/>
    <property type="match status" value="1"/>
</dbReference>
<dbReference type="PANTHER" id="PTHR11695">
    <property type="entry name" value="ALCOHOL DEHYDROGENASE RELATED"/>
    <property type="match status" value="1"/>
</dbReference>
<dbReference type="PANTHER" id="PTHR11695:SF294">
    <property type="entry name" value="RETICULON-4-INTERACTING PROTEIN 1, MITOCHONDRIAL"/>
    <property type="match status" value="1"/>
</dbReference>
<comment type="caution">
    <text evidence="2">The sequence shown here is derived from an EMBL/GenBank/DDBJ whole genome shotgun (WGS) entry which is preliminary data.</text>
</comment>
<reference evidence="2 3" key="1">
    <citation type="submission" date="2016-04" db="EMBL/GenBank/DDBJ databases">
        <title>Draft genome of Fonsecaea erecta CBS 125763.</title>
        <authorList>
            <person name="Weiss V.A."/>
            <person name="Vicente V.A."/>
            <person name="Raittz R.T."/>
            <person name="Moreno L.F."/>
            <person name="De Souza E.M."/>
            <person name="Pedrosa F.O."/>
            <person name="Steffens M.B."/>
            <person name="Faoro H."/>
            <person name="Tadra-Sfeir M.Z."/>
            <person name="Najafzadeh M.J."/>
            <person name="Felipe M.S."/>
            <person name="Teixeira M."/>
            <person name="Sun J."/>
            <person name="Xi L."/>
            <person name="Gomes R."/>
            <person name="De Azevedo C.M."/>
            <person name="Salgado C.G."/>
            <person name="Da Silva M.B."/>
            <person name="Nascimento M.F."/>
            <person name="Queiroz-Telles F."/>
            <person name="Attili D.S."/>
            <person name="Gorbushina A."/>
        </authorList>
    </citation>
    <scope>NUCLEOTIDE SEQUENCE [LARGE SCALE GENOMIC DNA]</scope>
    <source>
        <strain evidence="2 3">CBS 125763</strain>
    </source>
</reference>
<dbReference type="Gene3D" id="3.40.50.720">
    <property type="entry name" value="NAD(P)-binding Rossmann-like Domain"/>
    <property type="match status" value="1"/>
</dbReference>
<dbReference type="InterPro" id="IPR020843">
    <property type="entry name" value="ER"/>
</dbReference>
<evidence type="ECO:0000259" key="1">
    <source>
        <dbReference type="SMART" id="SM00829"/>
    </source>
</evidence>
<dbReference type="InterPro" id="IPR011032">
    <property type="entry name" value="GroES-like_sf"/>
</dbReference>
<dbReference type="GeneID" id="30005161"/>
<dbReference type="RefSeq" id="XP_018698386.1">
    <property type="nucleotide sequence ID" value="XM_018832507.1"/>
</dbReference>
<evidence type="ECO:0000313" key="3">
    <source>
        <dbReference type="Proteomes" id="UP000078343"/>
    </source>
</evidence>
<gene>
    <name evidence="2" type="ORF">AYL99_00991</name>
</gene>
<dbReference type="InterPro" id="IPR050700">
    <property type="entry name" value="YIM1/Zinc_Alcohol_DH_Fams"/>
</dbReference>
<dbReference type="OrthoDB" id="191139at2759"/>
<name>A0A178ZYY4_9EURO</name>
<dbReference type="Pfam" id="PF13602">
    <property type="entry name" value="ADH_zinc_N_2"/>
    <property type="match status" value="1"/>
</dbReference>
<accession>A0A178ZYY4</accession>
<organism evidence="2 3">
    <name type="scientific">Fonsecaea erecta</name>
    <dbReference type="NCBI Taxonomy" id="1367422"/>
    <lineage>
        <taxon>Eukaryota</taxon>
        <taxon>Fungi</taxon>
        <taxon>Dikarya</taxon>
        <taxon>Ascomycota</taxon>
        <taxon>Pezizomycotina</taxon>
        <taxon>Eurotiomycetes</taxon>
        <taxon>Chaetothyriomycetidae</taxon>
        <taxon>Chaetothyriales</taxon>
        <taxon>Herpotrichiellaceae</taxon>
        <taxon>Fonsecaea</taxon>
    </lineage>
</organism>
<dbReference type="SMART" id="SM00829">
    <property type="entry name" value="PKS_ER"/>
    <property type="match status" value="1"/>
</dbReference>
<dbReference type="EMBL" id="LVYI01000001">
    <property type="protein sequence ID" value="OAP65019.1"/>
    <property type="molecule type" value="Genomic_DNA"/>
</dbReference>
<feature type="domain" description="Enoyl reductase (ER)" evidence="1">
    <location>
        <begin position="8"/>
        <end position="388"/>
    </location>
</feature>
<protein>
    <recommendedName>
        <fullName evidence="1">Enoyl reductase (ER) domain-containing protein</fullName>
    </recommendedName>
</protein>
<dbReference type="Gene3D" id="3.90.180.10">
    <property type="entry name" value="Medium-chain alcohol dehydrogenases, catalytic domain"/>
    <property type="match status" value="1"/>
</dbReference>
<evidence type="ECO:0000313" key="2">
    <source>
        <dbReference type="EMBL" id="OAP65019.1"/>
    </source>
</evidence>
<proteinExistence type="predicted"/>
<sequence>MRAIHLPGVLSGQEPPFRFPSILPSPTDVEYTAANYPEPRVHQPTDFSTPKQHVYLIRVLLTALTRGELTWQEILEPARFHPYGGAIPGHDVVGVVDKVLTAFEVGSAPKFSPGDRVWALLDFGRDGAAATYTLAYEKELSLVPCNPDSSAIAPHIWEEQLATLPLSALTAFQALYTHGRLPLPSPQSFPLLTASSKRILILGAAGSVGLPTLQLAKASGSPVIATCSSASAPLITSLVDNITDTVVDYTAEAYTSVPSSFAAQNLPPVDLIVDCIGGDTLSTLLLTTTPALNTIINPGGRVMTIVAPIKVYGEETAKAIQRNCTNARVEVEFFIVKPSGEELDVLARWVMAGKLKGYVQEVFELDRGRDATEVVEARGRRGGGKIVLRVATQ</sequence>
<keyword evidence="3" id="KW-1185">Reference proteome</keyword>
<dbReference type="STRING" id="1367422.A0A178ZYY4"/>
<dbReference type="AlphaFoldDB" id="A0A178ZYY4"/>